<keyword evidence="1" id="KW-0812">Transmembrane</keyword>
<dbReference type="Proteomes" id="UP000528964">
    <property type="component" value="Unassembled WGS sequence"/>
</dbReference>
<dbReference type="EMBL" id="JACIDR010000001">
    <property type="protein sequence ID" value="MBB3972153.1"/>
    <property type="molecule type" value="Genomic_DNA"/>
</dbReference>
<gene>
    <name evidence="2" type="ORF">GGR24_000786</name>
</gene>
<dbReference type="InterPro" id="IPR021265">
    <property type="entry name" value="DUF2842"/>
</dbReference>
<dbReference type="AlphaFoldDB" id="A0A7W6GEL2"/>
<accession>A0A7W6GEL2</accession>
<dbReference type="RefSeq" id="WP_183393961.1">
    <property type="nucleotide sequence ID" value="NZ_JACIDR010000001.1"/>
</dbReference>
<keyword evidence="1" id="KW-0472">Membrane</keyword>
<keyword evidence="3" id="KW-1185">Reference proteome</keyword>
<keyword evidence="1" id="KW-1133">Transmembrane helix</keyword>
<organism evidence="2 3">
    <name type="scientific">Hansschlegelia beijingensis</name>
    <dbReference type="NCBI Taxonomy" id="1133344"/>
    <lineage>
        <taxon>Bacteria</taxon>
        <taxon>Pseudomonadati</taxon>
        <taxon>Pseudomonadota</taxon>
        <taxon>Alphaproteobacteria</taxon>
        <taxon>Hyphomicrobiales</taxon>
        <taxon>Methylopilaceae</taxon>
        <taxon>Hansschlegelia</taxon>
    </lineage>
</organism>
<feature type="transmembrane region" description="Helical" evidence="1">
    <location>
        <begin position="39"/>
        <end position="60"/>
    </location>
</feature>
<proteinExistence type="predicted"/>
<evidence type="ECO:0000256" key="1">
    <source>
        <dbReference type="SAM" id="Phobius"/>
    </source>
</evidence>
<protein>
    <submittedName>
        <fullName evidence="2">Membrane protein YdbS with pleckstrin-like domain</fullName>
    </submittedName>
</protein>
<evidence type="ECO:0000313" key="2">
    <source>
        <dbReference type="EMBL" id="MBB3972153.1"/>
    </source>
</evidence>
<evidence type="ECO:0000313" key="3">
    <source>
        <dbReference type="Proteomes" id="UP000528964"/>
    </source>
</evidence>
<sequence length="70" mass="7761">MPPRAKKFIGVFVLLIGVMAYAFVVLTVGQIRMADAGPLAQLAFFAFFGLIWIVPAALLIRWMERVGPPR</sequence>
<comment type="caution">
    <text evidence="2">The sequence shown here is derived from an EMBL/GenBank/DDBJ whole genome shotgun (WGS) entry which is preliminary data.</text>
</comment>
<reference evidence="2 3" key="1">
    <citation type="submission" date="2020-08" db="EMBL/GenBank/DDBJ databases">
        <title>Genomic Encyclopedia of Type Strains, Phase IV (KMG-IV): sequencing the most valuable type-strain genomes for metagenomic binning, comparative biology and taxonomic classification.</title>
        <authorList>
            <person name="Goeker M."/>
        </authorList>
    </citation>
    <scope>NUCLEOTIDE SEQUENCE [LARGE SCALE GENOMIC DNA]</scope>
    <source>
        <strain evidence="2 3">DSM 25481</strain>
    </source>
</reference>
<dbReference type="Pfam" id="PF11003">
    <property type="entry name" value="DUF2842"/>
    <property type="match status" value="1"/>
</dbReference>
<feature type="transmembrane region" description="Helical" evidence="1">
    <location>
        <begin position="12"/>
        <end position="33"/>
    </location>
</feature>
<name>A0A7W6GEL2_9HYPH</name>